<dbReference type="KEGG" id="bbel:109464827"/>
<keyword evidence="1" id="KW-0677">Repeat</keyword>
<evidence type="ECO:0000256" key="2">
    <source>
        <dbReference type="ARBA" id="ARBA00023157"/>
    </source>
</evidence>
<sequence>MTTPCTNIQVETSRESVEVSWPLPVFNVTSEGVIGRCDRDPGSRFFWGTVWVRCWVEGHTGSEAECHFTVTVRPSKCPMWSPPKNGALACDRWLFGQFCMVFCYEEFEFDSQPAQLYICGASGLWSTTSTKTSVRWPDCLELRSYKMQHRGIEQQYFADDVLTEEQNATRSVQQNFVDVFEGTAFGEQGGCAGNSDCRPDNVAVFWGDSVEVTPPPTTTSIVTSTQMMQTNTTYVYDAGPELLTIKERLVVIVSGLAGVLLLFGACCIPYCRKRRRRNHEPKPTGQELKVMLP</sequence>
<dbReference type="OrthoDB" id="5969849at2759"/>
<evidence type="ECO:0000313" key="6">
    <source>
        <dbReference type="RefSeq" id="XP_019617461.1"/>
    </source>
</evidence>
<dbReference type="PROSITE" id="PS50825">
    <property type="entry name" value="HYR"/>
    <property type="match status" value="1"/>
</dbReference>
<dbReference type="Proteomes" id="UP000515135">
    <property type="component" value="Unplaced"/>
</dbReference>
<feature type="transmembrane region" description="Helical" evidence="3">
    <location>
        <begin position="249"/>
        <end position="271"/>
    </location>
</feature>
<protein>
    <submittedName>
        <fullName evidence="6">Uncharacterized protein LOC109464827</fullName>
    </submittedName>
</protein>
<keyword evidence="3" id="KW-0472">Membrane</keyword>
<dbReference type="AlphaFoldDB" id="A0A6P4YK21"/>
<dbReference type="InterPro" id="IPR035976">
    <property type="entry name" value="Sushi/SCR/CCP_sf"/>
</dbReference>
<keyword evidence="5" id="KW-1185">Reference proteome</keyword>
<gene>
    <name evidence="6" type="primary">LOC109464827</name>
</gene>
<reference evidence="6" key="1">
    <citation type="submission" date="2025-08" db="UniProtKB">
        <authorList>
            <consortium name="RefSeq"/>
        </authorList>
    </citation>
    <scope>IDENTIFICATION</scope>
    <source>
        <tissue evidence="6">Gonad</tissue>
    </source>
</reference>
<keyword evidence="3" id="KW-0812">Transmembrane</keyword>
<name>A0A6P4YK21_BRABE</name>
<keyword evidence="3" id="KW-1133">Transmembrane helix</keyword>
<evidence type="ECO:0000259" key="4">
    <source>
        <dbReference type="PROSITE" id="PS50825"/>
    </source>
</evidence>
<proteinExistence type="predicted"/>
<dbReference type="SUPFAM" id="SSF57535">
    <property type="entry name" value="Complement control module/SCR domain"/>
    <property type="match status" value="1"/>
</dbReference>
<evidence type="ECO:0000313" key="5">
    <source>
        <dbReference type="Proteomes" id="UP000515135"/>
    </source>
</evidence>
<dbReference type="RefSeq" id="XP_019617461.1">
    <property type="nucleotide sequence ID" value="XM_019761902.1"/>
</dbReference>
<dbReference type="Pfam" id="PF02494">
    <property type="entry name" value="HYR"/>
    <property type="match status" value="1"/>
</dbReference>
<evidence type="ECO:0000256" key="3">
    <source>
        <dbReference type="SAM" id="Phobius"/>
    </source>
</evidence>
<evidence type="ECO:0000256" key="1">
    <source>
        <dbReference type="ARBA" id="ARBA00022737"/>
    </source>
</evidence>
<feature type="domain" description="HYR" evidence="4">
    <location>
        <begin position="1"/>
        <end position="74"/>
    </location>
</feature>
<keyword evidence="2" id="KW-1015">Disulfide bond</keyword>
<dbReference type="Gene3D" id="2.10.70.10">
    <property type="entry name" value="Complement Module, domain 1"/>
    <property type="match status" value="1"/>
</dbReference>
<dbReference type="GeneID" id="109464827"/>
<accession>A0A6P4YK21</accession>
<dbReference type="InterPro" id="IPR003410">
    <property type="entry name" value="HYR_dom"/>
</dbReference>
<organism evidence="5 6">
    <name type="scientific">Branchiostoma belcheri</name>
    <name type="common">Amphioxus</name>
    <dbReference type="NCBI Taxonomy" id="7741"/>
    <lineage>
        <taxon>Eukaryota</taxon>
        <taxon>Metazoa</taxon>
        <taxon>Chordata</taxon>
        <taxon>Cephalochordata</taxon>
        <taxon>Leptocardii</taxon>
        <taxon>Amphioxiformes</taxon>
        <taxon>Branchiostomatidae</taxon>
        <taxon>Branchiostoma</taxon>
    </lineage>
</organism>